<dbReference type="PIRSF" id="PIRSF026671">
    <property type="entry name" value="AA_dipeptidase"/>
    <property type="match status" value="1"/>
</dbReference>
<dbReference type="OrthoDB" id="9801430at2"/>
<keyword evidence="2 9" id="KW-0645">Protease</keyword>
<evidence type="ECO:0000313" key="13">
    <source>
        <dbReference type="Proteomes" id="UP000027318"/>
    </source>
</evidence>
<dbReference type="AlphaFoldDB" id="A0A063Y986"/>
<feature type="chain" id="PRO_5001624395" description="D-alanyl-D-alanine dipeptidase" evidence="11">
    <location>
        <begin position="21"/>
        <end position="224"/>
    </location>
</feature>
<reference evidence="12 13" key="1">
    <citation type="journal article" date="2005" name="Int. J. Syst. Evol. Microbiol.">
        <title>Nitrincola lacisaponensis gen. nov., sp. nov., a novel alkaliphilic bacterium isolated from an alkaline, saline lake.</title>
        <authorList>
            <person name="Dimitriu P.A."/>
            <person name="Shukla S.K."/>
            <person name="Conradt J."/>
            <person name="Marquez M.C."/>
            <person name="Ventosa A."/>
            <person name="Maglia A."/>
            <person name="Peyton B.M."/>
            <person name="Pinkart H.C."/>
            <person name="Mormile M.R."/>
        </authorList>
    </citation>
    <scope>NUCLEOTIDE SEQUENCE [LARGE SCALE GENOMIC DNA]</scope>
    <source>
        <strain evidence="12 13">4CA</strain>
    </source>
</reference>
<dbReference type="GO" id="GO:0160237">
    <property type="term" value="F:D-Ala-D-Ala dipeptidase activity"/>
    <property type="evidence" value="ECO:0007669"/>
    <property type="project" value="UniProtKB-EC"/>
</dbReference>
<keyword evidence="6 9" id="KW-0224">Dipeptidase</keyword>
<organism evidence="12 13">
    <name type="scientific">Nitrincola lacisaponensis</name>
    <dbReference type="NCBI Taxonomy" id="267850"/>
    <lineage>
        <taxon>Bacteria</taxon>
        <taxon>Pseudomonadati</taxon>
        <taxon>Pseudomonadota</taxon>
        <taxon>Gammaproteobacteria</taxon>
        <taxon>Oceanospirillales</taxon>
        <taxon>Oceanospirillaceae</taxon>
        <taxon>Nitrincola</taxon>
    </lineage>
</organism>
<comment type="caution">
    <text evidence="12">The sequence shown here is derived from an EMBL/GenBank/DDBJ whole genome shotgun (WGS) entry which is preliminary data.</text>
</comment>
<evidence type="ECO:0000256" key="11">
    <source>
        <dbReference type="SAM" id="SignalP"/>
    </source>
</evidence>
<dbReference type="STRING" id="267850.ADINL_0556"/>
<evidence type="ECO:0000256" key="1">
    <source>
        <dbReference type="ARBA" id="ARBA00001362"/>
    </source>
</evidence>
<evidence type="ECO:0000256" key="2">
    <source>
        <dbReference type="ARBA" id="ARBA00022670"/>
    </source>
</evidence>
<accession>A0A063Y986</accession>
<evidence type="ECO:0000256" key="8">
    <source>
        <dbReference type="ARBA" id="ARBA00023316"/>
    </source>
</evidence>
<dbReference type="Pfam" id="PF01427">
    <property type="entry name" value="Peptidase_M15"/>
    <property type="match status" value="1"/>
</dbReference>
<dbReference type="RefSeq" id="WP_051632500.1">
    <property type="nucleotide sequence ID" value="NZ_JMSZ01000015.1"/>
</dbReference>
<dbReference type="GO" id="GO:0006508">
    <property type="term" value="P:proteolysis"/>
    <property type="evidence" value="ECO:0007669"/>
    <property type="project" value="UniProtKB-KW"/>
</dbReference>
<dbReference type="HAMAP" id="MF_01924">
    <property type="entry name" value="A_A_dipeptidase"/>
    <property type="match status" value="1"/>
</dbReference>
<dbReference type="InterPro" id="IPR000755">
    <property type="entry name" value="A_A_dipeptidase"/>
</dbReference>
<evidence type="ECO:0000313" key="12">
    <source>
        <dbReference type="EMBL" id="KDE40907.1"/>
    </source>
</evidence>
<protein>
    <recommendedName>
        <fullName evidence="9 10">D-alanyl-D-alanine dipeptidase</fullName>
        <shortName evidence="9 10">D-Ala-D-Ala dipeptidase</shortName>
        <ecNumber evidence="9 10">3.4.13.22</ecNumber>
    </recommendedName>
</protein>
<dbReference type="GO" id="GO:0008237">
    <property type="term" value="F:metallopeptidase activity"/>
    <property type="evidence" value="ECO:0007669"/>
    <property type="project" value="UniProtKB-KW"/>
</dbReference>
<dbReference type="EC" id="3.4.13.22" evidence="9 10"/>
<proteinExistence type="inferred from homology"/>
<feature type="binding site" evidence="9">
    <location>
        <position position="207"/>
    </location>
    <ligand>
        <name>Zn(2+)</name>
        <dbReference type="ChEBI" id="CHEBI:29105"/>
        <note>catalytic</note>
    </ligand>
</feature>
<keyword evidence="4 9" id="KW-0378">Hydrolase</keyword>
<keyword evidence="11" id="KW-0732">Signal</keyword>
<dbReference type="SUPFAM" id="SSF55166">
    <property type="entry name" value="Hedgehog/DD-peptidase"/>
    <property type="match status" value="1"/>
</dbReference>
<feature type="binding site" evidence="9">
    <location>
        <position position="134"/>
    </location>
    <ligand>
        <name>Zn(2+)</name>
        <dbReference type="ChEBI" id="CHEBI:29105"/>
        <note>catalytic</note>
    </ligand>
</feature>
<keyword evidence="8 10" id="KW-0961">Cell wall biogenesis/degradation</keyword>
<comment type="function">
    <text evidence="9 10">Catalyzes hydrolysis of the D-alanyl-D-alanine dipeptide.</text>
</comment>
<feature type="site" description="Transition state stabilizer" evidence="9">
    <location>
        <position position="104"/>
    </location>
</feature>
<dbReference type="GO" id="GO:0071555">
    <property type="term" value="P:cell wall organization"/>
    <property type="evidence" value="ECO:0007669"/>
    <property type="project" value="UniProtKB-KW"/>
</dbReference>
<dbReference type="Gene3D" id="3.30.1380.10">
    <property type="match status" value="1"/>
</dbReference>
<comment type="catalytic activity">
    <reaction evidence="1 9 10">
        <text>D-alanyl-D-alanine + H2O = 2 D-alanine</text>
        <dbReference type="Rhea" id="RHEA:20661"/>
        <dbReference type="ChEBI" id="CHEBI:15377"/>
        <dbReference type="ChEBI" id="CHEBI:57416"/>
        <dbReference type="ChEBI" id="CHEBI:57822"/>
        <dbReference type="EC" id="3.4.13.22"/>
    </reaction>
</comment>
<evidence type="ECO:0000256" key="7">
    <source>
        <dbReference type="ARBA" id="ARBA00023049"/>
    </source>
</evidence>
<keyword evidence="7 9" id="KW-0482">Metalloprotease</keyword>
<comment type="similarity">
    <text evidence="9 10">Belongs to the peptidase M15D family.</text>
</comment>
<name>A0A063Y986_9GAMM</name>
<sequence>MPSKILLSLVCIFLTFSAKAVSDDMSIEKQFIQAGLIDIHSIDPTIQVDLVNSNASNNIFRENFYNGLTRAYLQEEVAHQLSLAQSILKNIHPDYSILIMDAARPRSVSRKMFEKMQGTRFEHYVAHPDSGSMHNYGVAVDVTLVDNLGNRIDMGFIPFYQNRFSVYFGYAYYKKFGLSDTQKNNRQLLQDIMLQAGFIPLSHEWWHFDGIHKDIARERFNIIE</sequence>
<dbReference type="GO" id="GO:0008270">
    <property type="term" value="F:zinc ion binding"/>
    <property type="evidence" value="ECO:0007669"/>
    <property type="project" value="UniProtKB-UniRule"/>
</dbReference>
<dbReference type="Proteomes" id="UP000027318">
    <property type="component" value="Unassembled WGS sequence"/>
</dbReference>
<keyword evidence="5 9" id="KW-0862">Zinc</keyword>
<dbReference type="EMBL" id="JMSZ01000015">
    <property type="protein sequence ID" value="KDE40907.1"/>
    <property type="molecule type" value="Genomic_DNA"/>
</dbReference>
<gene>
    <name evidence="9" type="primary">ddpX</name>
    <name evidence="12" type="ORF">ADINL_0556</name>
</gene>
<feature type="active site" description="Proton donor/acceptor" evidence="9">
    <location>
        <position position="204"/>
    </location>
</feature>
<evidence type="ECO:0000256" key="9">
    <source>
        <dbReference type="HAMAP-Rule" id="MF_01924"/>
    </source>
</evidence>
<dbReference type="InterPro" id="IPR009045">
    <property type="entry name" value="Zn_M74/Hedgehog-like"/>
</dbReference>
<evidence type="ECO:0000256" key="5">
    <source>
        <dbReference type="ARBA" id="ARBA00022833"/>
    </source>
</evidence>
<comment type="cofactor">
    <cofactor evidence="9">
        <name>Zn(2+)</name>
        <dbReference type="ChEBI" id="CHEBI:29105"/>
    </cofactor>
    <text evidence="9">Binds 1 zinc ion per subunit.</text>
</comment>
<feature type="binding site" evidence="9">
    <location>
        <position position="141"/>
    </location>
    <ligand>
        <name>Zn(2+)</name>
        <dbReference type="ChEBI" id="CHEBI:29105"/>
        <note>catalytic</note>
    </ligand>
</feature>
<evidence type="ECO:0000256" key="4">
    <source>
        <dbReference type="ARBA" id="ARBA00022801"/>
    </source>
</evidence>
<evidence type="ECO:0000256" key="10">
    <source>
        <dbReference type="PIRNR" id="PIRNR026671"/>
    </source>
</evidence>
<evidence type="ECO:0000256" key="3">
    <source>
        <dbReference type="ARBA" id="ARBA00022723"/>
    </source>
</evidence>
<evidence type="ECO:0000256" key="6">
    <source>
        <dbReference type="ARBA" id="ARBA00022997"/>
    </source>
</evidence>
<feature type="signal peptide" evidence="11">
    <location>
        <begin position="1"/>
        <end position="20"/>
    </location>
</feature>
<keyword evidence="13" id="KW-1185">Reference proteome</keyword>
<keyword evidence="3 9" id="KW-0479">Metal-binding</keyword>
<dbReference type="PANTHER" id="PTHR43126:SF2">
    <property type="entry name" value="D-ALANYL-D-ALANINE DIPEPTIDASE"/>
    <property type="match status" value="1"/>
</dbReference>
<dbReference type="PANTHER" id="PTHR43126">
    <property type="entry name" value="D-ALANYL-D-ALANINE DIPEPTIDASE"/>
    <property type="match status" value="1"/>
</dbReference>